<comment type="caution">
    <text evidence="1">The sequence shown here is derived from an EMBL/GenBank/DDBJ whole genome shotgun (WGS) entry which is preliminary data.</text>
</comment>
<sequence length="28" mass="2926">MSDHILKARALKKHFKTGGGMLAASGTV</sequence>
<protein>
    <submittedName>
        <fullName evidence="1">Uncharacterized protein</fullName>
    </submittedName>
</protein>
<organism evidence="1">
    <name type="scientific">marine sediment metagenome</name>
    <dbReference type="NCBI Taxonomy" id="412755"/>
    <lineage>
        <taxon>unclassified sequences</taxon>
        <taxon>metagenomes</taxon>
        <taxon>ecological metagenomes</taxon>
    </lineage>
</organism>
<accession>A0A0F9DXF7</accession>
<gene>
    <name evidence="1" type="ORF">LCGC14_2144310</name>
</gene>
<name>A0A0F9DXF7_9ZZZZ</name>
<feature type="non-terminal residue" evidence="1">
    <location>
        <position position="28"/>
    </location>
</feature>
<dbReference type="AlphaFoldDB" id="A0A0F9DXF7"/>
<evidence type="ECO:0000313" key="1">
    <source>
        <dbReference type="EMBL" id="KKL66503.1"/>
    </source>
</evidence>
<dbReference type="EMBL" id="LAZR01027181">
    <property type="protein sequence ID" value="KKL66503.1"/>
    <property type="molecule type" value="Genomic_DNA"/>
</dbReference>
<proteinExistence type="predicted"/>
<reference evidence="1" key="1">
    <citation type="journal article" date="2015" name="Nature">
        <title>Complex archaea that bridge the gap between prokaryotes and eukaryotes.</title>
        <authorList>
            <person name="Spang A."/>
            <person name="Saw J.H."/>
            <person name="Jorgensen S.L."/>
            <person name="Zaremba-Niedzwiedzka K."/>
            <person name="Martijn J."/>
            <person name="Lind A.E."/>
            <person name="van Eijk R."/>
            <person name="Schleper C."/>
            <person name="Guy L."/>
            <person name="Ettema T.J."/>
        </authorList>
    </citation>
    <scope>NUCLEOTIDE SEQUENCE</scope>
</reference>